<dbReference type="InterPro" id="IPR036188">
    <property type="entry name" value="FAD/NAD-bd_sf"/>
</dbReference>
<dbReference type="EMBL" id="BMFD01000003">
    <property type="protein sequence ID" value="GGC33068.1"/>
    <property type="molecule type" value="Genomic_DNA"/>
</dbReference>
<accession>A0ABQ1M267</accession>
<dbReference type="RefSeq" id="WP_188440328.1">
    <property type="nucleotide sequence ID" value="NZ_BMFD01000003.1"/>
</dbReference>
<evidence type="ECO:0000259" key="1">
    <source>
        <dbReference type="Pfam" id="PF01266"/>
    </source>
</evidence>
<gene>
    <name evidence="2" type="ORF">GCM10010993_09960</name>
</gene>
<reference evidence="3" key="1">
    <citation type="journal article" date="2019" name="Int. J. Syst. Evol. Microbiol.">
        <title>The Global Catalogue of Microorganisms (GCM) 10K type strain sequencing project: providing services to taxonomists for standard genome sequencing and annotation.</title>
        <authorList>
            <consortium name="The Broad Institute Genomics Platform"/>
            <consortium name="The Broad Institute Genome Sequencing Center for Infectious Disease"/>
            <person name="Wu L."/>
            <person name="Ma J."/>
        </authorList>
    </citation>
    <scope>NUCLEOTIDE SEQUENCE [LARGE SCALE GENOMIC DNA]</scope>
    <source>
        <strain evidence="3">CGMCC 1.12479</strain>
    </source>
</reference>
<sequence length="374" mass="41974">MLSYWEREHFLKYDLIVVGAGIVGLSVAVQYANKYPEKKVLVLERGLFPSGASTKNAGFACFGSLTEILDDLNTLSEIEVSELVKKRFKGLNSIREFFGDESLGYQASGGYELITENEIDALTKIESINQLLFPIFQRNVFEIISKIQDFGFGPRVKCIVKNHFEGELDSGMFLDSLWKKSQALGVKILTGAEVKELDQIEKSIRVGSPFSENKLISFQAKQIAICTNAFTKTLVPDLDIKPGRGLILVSKPLENEIPWSGSFHYDKGYVYFRKVYGNRLMIGGGRNIDFEGEQTNQFEINPKVKSYLLDLIAKEILPNQKFELEMEWTGIMAFGETKQPIVKMLAEDVCIGVRLGGMGVAIGWETATEMLSHF</sequence>
<feature type="domain" description="FAD dependent oxidoreductase" evidence="1">
    <location>
        <begin position="14"/>
        <end position="368"/>
    </location>
</feature>
<proteinExistence type="predicted"/>
<organism evidence="2 3">
    <name type="scientific">Belliella aquatica</name>
    <dbReference type="NCBI Taxonomy" id="1323734"/>
    <lineage>
        <taxon>Bacteria</taxon>
        <taxon>Pseudomonadati</taxon>
        <taxon>Bacteroidota</taxon>
        <taxon>Cytophagia</taxon>
        <taxon>Cytophagales</taxon>
        <taxon>Cyclobacteriaceae</taxon>
        <taxon>Belliella</taxon>
    </lineage>
</organism>
<dbReference type="Proteomes" id="UP000635885">
    <property type="component" value="Unassembled WGS sequence"/>
</dbReference>
<dbReference type="PANTHER" id="PTHR13847">
    <property type="entry name" value="SARCOSINE DEHYDROGENASE-RELATED"/>
    <property type="match status" value="1"/>
</dbReference>
<dbReference type="Gene3D" id="3.30.9.10">
    <property type="entry name" value="D-Amino Acid Oxidase, subunit A, domain 2"/>
    <property type="match status" value="1"/>
</dbReference>
<name>A0ABQ1M267_9BACT</name>
<dbReference type="Pfam" id="PF01266">
    <property type="entry name" value="DAO"/>
    <property type="match status" value="1"/>
</dbReference>
<comment type="caution">
    <text evidence="2">The sequence shown here is derived from an EMBL/GenBank/DDBJ whole genome shotgun (WGS) entry which is preliminary data.</text>
</comment>
<keyword evidence="3" id="KW-1185">Reference proteome</keyword>
<dbReference type="Gene3D" id="3.50.50.60">
    <property type="entry name" value="FAD/NAD(P)-binding domain"/>
    <property type="match status" value="1"/>
</dbReference>
<evidence type="ECO:0000313" key="3">
    <source>
        <dbReference type="Proteomes" id="UP000635885"/>
    </source>
</evidence>
<evidence type="ECO:0000313" key="2">
    <source>
        <dbReference type="EMBL" id="GGC33068.1"/>
    </source>
</evidence>
<dbReference type="InterPro" id="IPR006076">
    <property type="entry name" value="FAD-dep_OxRdtase"/>
</dbReference>
<dbReference type="SUPFAM" id="SSF51905">
    <property type="entry name" value="FAD/NAD(P)-binding domain"/>
    <property type="match status" value="1"/>
</dbReference>
<protein>
    <submittedName>
        <fullName evidence="2">FAD-dependent oxidoreductase</fullName>
    </submittedName>
</protein>
<dbReference type="PANTHER" id="PTHR13847:SF281">
    <property type="entry name" value="FAD DEPENDENT OXIDOREDUCTASE DOMAIN-CONTAINING PROTEIN"/>
    <property type="match status" value="1"/>
</dbReference>